<dbReference type="Proteomes" id="UP000285317">
    <property type="component" value="Chromosome"/>
</dbReference>
<dbReference type="RefSeq" id="WP_127886050.1">
    <property type="nucleotide sequence ID" value="NZ_CP028137.1"/>
</dbReference>
<dbReference type="SUPFAM" id="SSF53383">
    <property type="entry name" value="PLP-dependent transferases"/>
    <property type="match status" value="1"/>
</dbReference>
<keyword evidence="4" id="KW-0808">Transferase</keyword>
<dbReference type="InterPro" id="IPR049704">
    <property type="entry name" value="Aminotrans_3_PPA_site"/>
</dbReference>
<dbReference type="InterPro" id="IPR049691">
    <property type="entry name" value="Daptide_aminotransferase"/>
</dbReference>
<dbReference type="InterPro" id="IPR015424">
    <property type="entry name" value="PyrdxlP-dep_Trfase"/>
</dbReference>
<name>A0A3Q9UWH7_9MICO</name>
<dbReference type="KEGG" id="rfs:C1I64_02085"/>
<keyword evidence="4" id="KW-0032">Aminotransferase</keyword>
<keyword evidence="2 3" id="KW-0663">Pyridoxal phosphate</keyword>
<proteinExistence type="inferred from homology"/>
<dbReference type="Gene3D" id="3.90.1150.10">
    <property type="entry name" value="Aspartate Aminotransferase, domain 1"/>
    <property type="match status" value="1"/>
</dbReference>
<organism evidence="4 5">
    <name type="scientific">Rathayibacter festucae DSM 15932</name>
    <dbReference type="NCBI Taxonomy" id="1328866"/>
    <lineage>
        <taxon>Bacteria</taxon>
        <taxon>Bacillati</taxon>
        <taxon>Actinomycetota</taxon>
        <taxon>Actinomycetes</taxon>
        <taxon>Micrococcales</taxon>
        <taxon>Microbacteriaceae</taxon>
        <taxon>Rathayibacter</taxon>
    </lineage>
</organism>
<dbReference type="Gene3D" id="3.40.640.10">
    <property type="entry name" value="Type I PLP-dependent aspartate aminotransferase-like (Major domain)"/>
    <property type="match status" value="1"/>
</dbReference>
<dbReference type="GO" id="GO:0008483">
    <property type="term" value="F:transaminase activity"/>
    <property type="evidence" value="ECO:0007669"/>
    <property type="project" value="UniProtKB-KW"/>
</dbReference>
<protein>
    <submittedName>
        <fullName evidence="4">Aspartate aminotransferase family protein</fullName>
    </submittedName>
</protein>
<evidence type="ECO:0000256" key="3">
    <source>
        <dbReference type="RuleBase" id="RU003560"/>
    </source>
</evidence>
<evidence type="ECO:0000313" key="5">
    <source>
        <dbReference type="Proteomes" id="UP000285317"/>
    </source>
</evidence>
<dbReference type="Pfam" id="PF00202">
    <property type="entry name" value="Aminotran_3"/>
    <property type="match status" value="1"/>
</dbReference>
<dbReference type="AlphaFoldDB" id="A0A3Q9UWH7"/>
<dbReference type="InterPro" id="IPR005814">
    <property type="entry name" value="Aminotrans_3"/>
</dbReference>
<dbReference type="PANTHER" id="PTHR43094:SF1">
    <property type="entry name" value="AMINOTRANSFERASE CLASS-III"/>
    <property type="match status" value="1"/>
</dbReference>
<dbReference type="InterPro" id="IPR015421">
    <property type="entry name" value="PyrdxlP-dep_Trfase_major"/>
</dbReference>
<sequence length="409" mass="42052">MTASPVLVPLVSPTAAARTVAAVSATGTCIRFADGVEAIDLTSGLWNAPFGCGRPEFTAAIAAALAEASYLSLFRRSHPWAERAAAALLAVVGDALPQSSFRRVLLTTSGGSANDAVMKLLRQRAALLGRPERRLVVGLSGSYHGLTYGAHALSGDELGQDVYGVDRSGVRHVAHDDPDALESLLHREGRRICGIVVEPVLGSGALPLSDALLAVLERASREGVPVVADEVATGFGRTGPFLASSRWPFAPDAVVLSKALTNGTLAAAAVVVGERLLAEIDAADAPFVHAETQAGTPAVCAAVLQSLALLPELLGADGFPRVSTCLDRAVTALSAHPRVLGSSGVGSFRALRIAGVAHADEVLGLVEDVRRRGAVVHPAPGGIQFLPAAVSSDRDLADIPRIISAALDA</sequence>
<comment type="similarity">
    <text evidence="1 3">Belongs to the class-III pyridoxal-phosphate-dependent aminotransferase family.</text>
</comment>
<evidence type="ECO:0000256" key="2">
    <source>
        <dbReference type="ARBA" id="ARBA00022898"/>
    </source>
</evidence>
<dbReference type="GO" id="GO:0030170">
    <property type="term" value="F:pyridoxal phosphate binding"/>
    <property type="evidence" value="ECO:0007669"/>
    <property type="project" value="InterPro"/>
</dbReference>
<dbReference type="PROSITE" id="PS00600">
    <property type="entry name" value="AA_TRANSFER_CLASS_3"/>
    <property type="match status" value="1"/>
</dbReference>
<dbReference type="InterPro" id="IPR015422">
    <property type="entry name" value="PyrdxlP-dep_Trfase_small"/>
</dbReference>
<accession>A0A3Q9UWH7</accession>
<reference evidence="4 5" key="1">
    <citation type="submission" date="2018-03" db="EMBL/GenBank/DDBJ databases">
        <title>Bacteriophage NCPPB3778 and a type I-E CRISPR drive the evolution of the US Biological Select Agent, Rathayibacter toxicus.</title>
        <authorList>
            <person name="Davis E.W.II."/>
            <person name="Tabima J.F."/>
            <person name="Weisberg A.J."/>
            <person name="Dantas Lopes L."/>
            <person name="Wiseman M.S."/>
            <person name="Wiseman M.S."/>
            <person name="Pupko T."/>
            <person name="Belcher M.S."/>
            <person name="Sechler A.J."/>
            <person name="Tancos M.A."/>
            <person name="Schroeder B.K."/>
            <person name="Murray T.D."/>
            <person name="Luster D.G."/>
            <person name="Schneider W.L."/>
            <person name="Rogers E."/>
            <person name="Andreote F.D."/>
            <person name="Grunwald N.J."/>
            <person name="Putnam M.L."/>
            <person name="Chang J.H."/>
        </authorList>
    </citation>
    <scope>NUCLEOTIDE SEQUENCE [LARGE SCALE GENOMIC DNA]</scope>
    <source>
        <strain evidence="4 5">DSM 15932</strain>
    </source>
</reference>
<dbReference type="EMBL" id="CP028137">
    <property type="protein sequence ID" value="AZZ50957.1"/>
    <property type="molecule type" value="Genomic_DNA"/>
</dbReference>
<gene>
    <name evidence="4" type="ORF">C1I64_02085</name>
</gene>
<dbReference type="PANTHER" id="PTHR43094">
    <property type="entry name" value="AMINOTRANSFERASE"/>
    <property type="match status" value="1"/>
</dbReference>
<evidence type="ECO:0000256" key="1">
    <source>
        <dbReference type="ARBA" id="ARBA00008954"/>
    </source>
</evidence>
<dbReference type="NCBIfam" id="NF041821">
    <property type="entry name" value="daptide_amino"/>
    <property type="match status" value="1"/>
</dbReference>
<evidence type="ECO:0000313" key="4">
    <source>
        <dbReference type="EMBL" id="AZZ50957.1"/>
    </source>
</evidence>